<name>G2QBI7_THET4</name>
<evidence type="ECO:0000313" key="2">
    <source>
        <dbReference type="EMBL" id="AEO57930.1"/>
    </source>
</evidence>
<gene>
    <name evidence="2" type="ORF">MYCTH_2126948</name>
</gene>
<organism evidence="2 3">
    <name type="scientific">Thermothelomyces thermophilus (strain ATCC 42464 / BCRC 31852 / DSM 1799)</name>
    <name type="common">Sporotrichum thermophile</name>
    <dbReference type="NCBI Taxonomy" id="573729"/>
    <lineage>
        <taxon>Eukaryota</taxon>
        <taxon>Fungi</taxon>
        <taxon>Dikarya</taxon>
        <taxon>Ascomycota</taxon>
        <taxon>Pezizomycotina</taxon>
        <taxon>Sordariomycetes</taxon>
        <taxon>Sordariomycetidae</taxon>
        <taxon>Sordariales</taxon>
        <taxon>Chaetomiaceae</taxon>
        <taxon>Thermothelomyces</taxon>
    </lineage>
</organism>
<feature type="compositionally biased region" description="Polar residues" evidence="1">
    <location>
        <begin position="12"/>
        <end position="22"/>
    </location>
</feature>
<reference evidence="2 3" key="1">
    <citation type="journal article" date="2011" name="Nat. Biotechnol.">
        <title>Comparative genomic analysis of the thermophilic biomass-degrading fungi Myceliophthora thermophila and Thielavia terrestris.</title>
        <authorList>
            <person name="Berka R.M."/>
            <person name="Grigoriev I.V."/>
            <person name="Otillar R."/>
            <person name="Salamov A."/>
            <person name="Grimwood J."/>
            <person name="Reid I."/>
            <person name="Ishmael N."/>
            <person name="John T."/>
            <person name="Darmond C."/>
            <person name="Moisan M.-C."/>
            <person name="Henrissat B."/>
            <person name="Coutinho P.M."/>
            <person name="Lombard V."/>
            <person name="Natvig D.O."/>
            <person name="Lindquist E."/>
            <person name="Schmutz J."/>
            <person name="Lucas S."/>
            <person name="Harris P."/>
            <person name="Powlowski J."/>
            <person name="Bellemare A."/>
            <person name="Taylor D."/>
            <person name="Butler G."/>
            <person name="de Vries R.P."/>
            <person name="Allijn I.E."/>
            <person name="van den Brink J."/>
            <person name="Ushinsky S."/>
            <person name="Storms R."/>
            <person name="Powell A.J."/>
            <person name="Paulsen I.T."/>
            <person name="Elbourne L.D.H."/>
            <person name="Baker S.E."/>
            <person name="Magnuson J."/>
            <person name="LaBoissiere S."/>
            <person name="Clutterbuck A.J."/>
            <person name="Martinez D."/>
            <person name="Wogulis M."/>
            <person name="de Leon A.L."/>
            <person name="Rey M.W."/>
            <person name="Tsang A."/>
        </authorList>
    </citation>
    <scope>NUCLEOTIDE SEQUENCE [LARGE SCALE GENOMIC DNA]</scope>
    <source>
        <strain evidence="3">ATCC 42464 / BCRC 31852 / DSM 1799</strain>
    </source>
</reference>
<evidence type="ECO:0000313" key="3">
    <source>
        <dbReference type="Proteomes" id="UP000007322"/>
    </source>
</evidence>
<feature type="region of interest" description="Disordered" evidence="1">
    <location>
        <begin position="1"/>
        <end position="83"/>
    </location>
</feature>
<evidence type="ECO:0000256" key="1">
    <source>
        <dbReference type="SAM" id="MobiDB-lite"/>
    </source>
</evidence>
<feature type="compositionally biased region" description="Acidic residues" evidence="1">
    <location>
        <begin position="61"/>
        <end position="77"/>
    </location>
</feature>
<dbReference type="GeneID" id="11507801"/>
<dbReference type="KEGG" id="mtm:MYCTH_2126948"/>
<dbReference type="HOGENOM" id="CLU_1246107_0_0_1"/>
<dbReference type="VEuPathDB" id="FungiDB:MYCTH_2126948"/>
<dbReference type="AlphaFoldDB" id="G2QBI7"/>
<sequence>MAIITKRATNVPKRSSQLSSWLGQPLHPLLPVRQPSALPGRPSTSRPRAATGQFIRRGDDGDGDADEDRDIDGDGDADSSCVVYDHPKDVNTSVVGTEFDPHTSTSIIKSGTLYPSPSTIIRPVQDCLALARYECRGNEEMLIRTCQWTRRFHMKATDNRFGTNAALRSLKGDTNAQVDGYLSELGHLHYGSPARGHVAQVTTTEAGDESNEEFDGEVYIVP</sequence>
<protein>
    <submittedName>
        <fullName evidence="2">Uncharacterized protein</fullName>
    </submittedName>
</protein>
<keyword evidence="3" id="KW-1185">Reference proteome</keyword>
<proteinExistence type="predicted"/>
<dbReference type="Proteomes" id="UP000007322">
    <property type="component" value="Chromosome 3"/>
</dbReference>
<dbReference type="RefSeq" id="XP_003663175.1">
    <property type="nucleotide sequence ID" value="XM_003663127.1"/>
</dbReference>
<accession>G2QBI7</accession>
<dbReference type="InParanoid" id="G2QBI7"/>
<dbReference type="EMBL" id="CP003004">
    <property type="protein sequence ID" value="AEO57930.1"/>
    <property type="molecule type" value="Genomic_DNA"/>
</dbReference>